<feature type="compositionally biased region" description="Basic and acidic residues" evidence="1">
    <location>
        <begin position="328"/>
        <end position="337"/>
    </location>
</feature>
<accession>A0A3S5A3E2</accession>
<feature type="compositionally biased region" description="Basic and acidic residues" evidence="1">
    <location>
        <begin position="65"/>
        <end position="77"/>
    </location>
</feature>
<feature type="region of interest" description="Disordered" evidence="1">
    <location>
        <begin position="289"/>
        <end position="352"/>
    </location>
</feature>
<organism evidence="2 3">
    <name type="scientific">Protopolystoma xenopodis</name>
    <dbReference type="NCBI Taxonomy" id="117903"/>
    <lineage>
        <taxon>Eukaryota</taxon>
        <taxon>Metazoa</taxon>
        <taxon>Spiralia</taxon>
        <taxon>Lophotrochozoa</taxon>
        <taxon>Platyhelminthes</taxon>
        <taxon>Monogenea</taxon>
        <taxon>Polyopisthocotylea</taxon>
        <taxon>Polystomatidea</taxon>
        <taxon>Polystomatidae</taxon>
        <taxon>Protopolystoma</taxon>
    </lineage>
</organism>
<evidence type="ECO:0000313" key="3">
    <source>
        <dbReference type="Proteomes" id="UP000784294"/>
    </source>
</evidence>
<feature type="compositionally biased region" description="Low complexity" evidence="1">
    <location>
        <begin position="17"/>
        <end position="54"/>
    </location>
</feature>
<name>A0A3S5A3E2_9PLAT</name>
<feature type="region of interest" description="Disordered" evidence="1">
    <location>
        <begin position="397"/>
        <end position="458"/>
    </location>
</feature>
<keyword evidence="3" id="KW-1185">Reference proteome</keyword>
<feature type="compositionally biased region" description="Polar residues" evidence="1">
    <location>
        <begin position="289"/>
        <end position="325"/>
    </location>
</feature>
<feature type="compositionally biased region" description="Basic residues" evidence="1">
    <location>
        <begin position="78"/>
        <end position="102"/>
    </location>
</feature>
<proteinExistence type="predicted"/>
<feature type="region of interest" description="Disordered" evidence="1">
    <location>
        <begin position="226"/>
        <end position="272"/>
    </location>
</feature>
<dbReference type="EMBL" id="CAAALY010019399">
    <property type="protein sequence ID" value="VEL13924.1"/>
    <property type="molecule type" value="Genomic_DNA"/>
</dbReference>
<gene>
    <name evidence="2" type="ORF">PXEA_LOCUS7364</name>
</gene>
<reference evidence="2" key="1">
    <citation type="submission" date="2018-11" db="EMBL/GenBank/DDBJ databases">
        <authorList>
            <consortium name="Pathogen Informatics"/>
        </authorList>
    </citation>
    <scope>NUCLEOTIDE SEQUENCE</scope>
</reference>
<protein>
    <submittedName>
        <fullName evidence="2">Uncharacterized protein</fullName>
    </submittedName>
</protein>
<evidence type="ECO:0000256" key="1">
    <source>
        <dbReference type="SAM" id="MobiDB-lite"/>
    </source>
</evidence>
<dbReference type="Proteomes" id="UP000784294">
    <property type="component" value="Unassembled WGS sequence"/>
</dbReference>
<feature type="compositionally biased region" description="Polar residues" evidence="1">
    <location>
        <begin position="445"/>
        <end position="458"/>
    </location>
</feature>
<feature type="region of interest" description="Disordered" evidence="1">
    <location>
        <begin position="1"/>
        <end position="160"/>
    </location>
</feature>
<sequence length="458" mass="49699">MSGSASSVSQPTASALSHSTPSSCSFPSSASLSCSSKPSSTSSSSSSVHSSSHTPDQKVLGSPHQKADTETKAAHFDHHQHHDHCHHHIHHHHHHHHHQQQQHHRDQQQPSRRVHLDTSGPLGRSEVKPHSTGPSTSAPFRSSLRRLGTSSGRSGGNNASLIVAKTPATGSAANMEPSADWLVRESCNDVKTWWSLQLNPLSGLQLPPAPQKPIDRITIDNKRASIHPPPFESSLTSNPSEAQRSLVGNPISRDPAASRFSPACMSPTGNLRPIRQSHRTAVFRTASSHANWPTKWSSPQELAAQSSHTQTGGVLTRPSPTQHQAILSHERVKEAGQKKQSPSPRYRGNIGPAHTELHQNQVHQQQVPLLPLSEEKVIEGPGSLRKKVQSYQLIMENSADSKPMPSSPSSQTSIAHLEAEEPTPAHATDAQIRRPVRGQEKMRSSLESSSIKNFSAFA</sequence>
<comment type="caution">
    <text evidence="2">The sequence shown here is derived from an EMBL/GenBank/DDBJ whole genome shotgun (WGS) entry which is preliminary data.</text>
</comment>
<feature type="compositionally biased region" description="Polar residues" evidence="1">
    <location>
        <begin position="233"/>
        <end position="243"/>
    </location>
</feature>
<feature type="compositionally biased region" description="Low complexity" evidence="1">
    <location>
        <begin position="141"/>
        <end position="152"/>
    </location>
</feature>
<feature type="compositionally biased region" description="Polar residues" evidence="1">
    <location>
        <begin position="1"/>
        <end position="16"/>
    </location>
</feature>
<evidence type="ECO:0000313" key="2">
    <source>
        <dbReference type="EMBL" id="VEL13924.1"/>
    </source>
</evidence>
<dbReference type="AlphaFoldDB" id="A0A3S5A3E2"/>